<name>A0ABY1NYD1_9BACT</name>
<keyword evidence="2" id="KW-1185">Reference proteome</keyword>
<evidence type="ECO:0000313" key="1">
    <source>
        <dbReference type="EMBL" id="SMP21933.1"/>
    </source>
</evidence>
<organism evidence="1 2">
    <name type="scientific">Algoriphagus winogradskyi</name>
    <dbReference type="NCBI Taxonomy" id="237017"/>
    <lineage>
        <taxon>Bacteria</taxon>
        <taxon>Pseudomonadati</taxon>
        <taxon>Bacteroidota</taxon>
        <taxon>Cytophagia</taxon>
        <taxon>Cytophagales</taxon>
        <taxon>Cyclobacteriaceae</taxon>
        <taxon>Algoriphagus</taxon>
    </lineage>
</organism>
<sequence length="72" mass="8567">MPFHRRLNLFLDLFWLQTDKNSNNDLICYIKSEAKIVKKTALNQYLGFFQEKNSIHLLLLPVKNVTEIFKIV</sequence>
<gene>
    <name evidence="1" type="ORF">SAMN06265367_103384</name>
</gene>
<dbReference type="Proteomes" id="UP001157915">
    <property type="component" value="Unassembled WGS sequence"/>
</dbReference>
<comment type="caution">
    <text evidence="1">The sequence shown here is derived from an EMBL/GenBank/DDBJ whole genome shotgun (WGS) entry which is preliminary data.</text>
</comment>
<proteinExistence type="predicted"/>
<dbReference type="EMBL" id="FXUA01000003">
    <property type="protein sequence ID" value="SMP21933.1"/>
    <property type="molecule type" value="Genomic_DNA"/>
</dbReference>
<accession>A0ABY1NYD1</accession>
<protein>
    <submittedName>
        <fullName evidence="1">Uncharacterized protein</fullName>
    </submittedName>
</protein>
<reference evidence="1 2" key="1">
    <citation type="submission" date="2017-05" db="EMBL/GenBank/DDBJ databases">
        <authorList>
            <person name="Varghese N."/>
            <person name="Submissions S."/>
        </authorList>
    </citation>
    <scope>NUCLEOTIDE SEQUENCE [LARGE SCALE GENOMIC DNA]</scope>
    <source>
        <strain evidence="1 2">DSM 15360</strain>
    </source>
</reference>
<evidence type="ECO:0000313" key="2">
    <source>
        <dbReference type="Proteomes" id="UP001157915"/>
    </source>
</evidence>